<dbReference type="GeneID" id="43645807"/>
<dbReference type="RefSeq" id="XP_031907051.1">
    <property type="nucleotide sequence ID" value="XM_032061597.1"/>
</dbReference>
<sequence length="138" mass="16087">MNIPQAHGTSKPTQVRGHIKLKASVINLFYSDRRGYPDDPPSKEEAVQELADNIQARLDTFYRKNPHMKRTTVNMGKIRLNSPKYSRFLDNCLRITKCGEAKMTTDDNSSKDDIYEHQFPDHKQASLRLERKKKRCYC</sequence>
<dbReference type="Proteomes" id="UP000325672">
    <property type="component" value="Unassembled WGS sequence"/>
</dbReference>
<evidence type="ECO:0000313" key="2">
    <source>
        <dbReference type="Proteomes" id="UP000325672"/>
    </source>
</evidence>
<dbReference type="OrthoDB" id="4403320at2759"/>
<protein>
    <submittedName>
        <fullName evidence="1">Uncharacterized protein</fullName>
    </submittedName>
</protein>
<accession>A0A5N6S8J5</accession>
<evidence type="ECO:0000313" key="1">
    <source>
        <dbReference type="EMBL" id="KAE8130988.1"/>
    </source>
</evidence>
<keyword evidence="2" id="KW-1185">Reference proteome</keyword>
<dbReference type="EMBL" id="ML743682">
    <property type="protein sequence ID" value="KAE8130988.1"/>
    <property type="molecule type" value="Genomic_DNA"/>
</dbReference>
<dbReference type="AlphaFoldDB" id="A0A5N6S8J5"/>
<name>A0A5N6S8J5_ASPPS</name>
<proteinExistence type="predicted"/>
<organism evidence="1 2">
    <name type="scientific">Aspergillus pseudotamarii</name>
    <dbReference type="NCBI Taxonomy" id="132259"/>
    <lineage>
        <taxon>Eukaryota</taxon>
        <taxon>Fungi</taxon>
        <taxon>Dikarya</taxon>
        <taxon>Ascomycota</taxon>
        <taxon>Pezizomycotina</taxon>
        <taxon>Eurotiomycetes</taxon>
        <taxon>Eurotiomycetidae</taxon>
        <taxon>Eurotiales</taxon>
        <taxon>Aspergillaceae</taxon>
        <taxon>Aspergillus</taxon>
        <taxon>Aspergillus subgen. Circumdati</taxon>
    </lineage>
</organism>
<gene>
    <name evidence="1" type="ORF">BDV38DRAFT_290902</name>
</gene>
<reference evidence="1 2" key="1">
    <citation type="submission" date="2019-04" db="EMBL/GenBank/DDBJ databases">
        <title>Friends and foes A comparative genomics study of 23 Aspergillus species from section Flavi.</title>
        <authorList>
            <consortium name="DOE Joint Genome Institute"/>
            <person name="Kjaerbolling I."/>
            <person name="Vesth T."/>
            <person name="Frisvad J.C."/>
            <person name="Nybo J.L."/>
            <person name="Theobald S."/>
            <person name="Kildgaard S."/>
            <person name="Isbrandt T."/>
            <person name="Kuo A."/>
            <person name="Sato A."/>
            <person name="Lyhne E.K."/>
            <person name="Kogle M.E."/>
            <person name="Wiebenga A."/>
            <person name="Kun R.S."/>
            <person name="Lubbers R.J."/>
            <person name="Makela M.R."/>
            <person name="Barry K."/>
            <person name="Chovatia M."/>
            <person name="Clum A."/>
            <person name="Daum C."/>
            <person name="Haridas S."/>
            <person name="He G."/>
            <person name="LaButti K."/>
            <person name="Lipzen A."/>
            <person name="Mondo S."/>
            <person name="Riley R."/>
            <person name="Salamov A."/>
            <person name="Simmons B.A."/>
            <person name="Magnuson J.K."/>
            <person name="Henrissat B."/>
            <person name="Mortensen U.H."/>
            <person name="Larsen T.O."/>
            <person name="Devries R.P."/>
            <person name="Grigoriev I.V."/>
            <person name="Machida M."/>
            <person name="Baker S.E."/>
            <person name="Andersen M.R."/>
        </authorList>
    </citation>
    <scope>NUCLEOTIDE SEQUENCE [LARGE SCALE GENOMIC DNA]</scope>
    <source>
        <strain evidence="1 2">CBS 117625</strain>
    </source>
</reference>